<keyword evidence="3 4" id="KW-0326">Glycosidase</keyword>
<protein>
    <recommendedName>
        <fullName evidence="6">GH26 domain-containing protein</fullName>
    </recommendedName>
</protein>
<gene>
    <name evidence="7" type="ORF">GCM10009827_013240</name>
</gene>
<dbReference type="PANTHER" id="PTHR40079:SF4">
    <property type="entry name" value="GH26 DOMAIN-CONTAINING PROTEIN-RELATED"/>
    <property type="match status" value="1"/>
</dbReference>
<feature type="active site" description="Nucleophile" evidence="4">
    <location>
        <position position="263"/>
    </location>
</feature>
<evidence type="ECO:0000313" key="8">
    <source>
        <dbReference type="Proteomes" id="UP001501470"/>
    </source>
</evidence>
<keyword evidence="8" id="KW-1185">Reference proteome</keyword>
<dbReference type="Proteomes" id="UP001501470">
    <property type="component" value="Unassembled WGS sequence"/>
</dbReference>
<sequence length="343" mass="37791">MRMRTLLCAAAAAVALVVSGAGTAAAGAGRDTAPTRYLGIFREEDPTTIAANVRSLYGVTPASVMWFDSWASGRPFPVAEARTLWRHGIMPHYTWEPWDTALGPDDPAQIHLQDIIDGSWDGYITARAKEFAAVRMPILVRWGHEFNGNWYPWGIANNNADPAQYVRAYRHVHDLVVAAGARNVQWVWAYNNGSSPDAPYNDPAAAYPGDAYVDWVGIDGYNWGFGPSWDPAGDHWTTFDETFAAAYAKARAVAPNRPVTIAEFASTEDGGDKAQWLRNMNATLRTGAYPDLKLLTYFDLTKEEAWSPGSSPAALAAFTSWVGQRYMKGRGAELARIAVHYRR</sequence>
<dbReference type="InterPro" id="IPR000805">
    <property type="entry name" value="Glyco_hydro_26"/>
</dbReference>
<evidence type="ECO:0000256" key="2">
    <source>
        <dbReference type="ARBA" id="ARBA00022801"/>
    </source>
</evidence>
<feature type="active site" description="Proton donor" evidence="4">
    <location>
        <position position="145"/>
    </location>
</feature>
<evidence type="ECO:0000313" key="7">
    <source>
        <dbReference type="EMBL" id="GAA1502130.1"/>
    </source>
</evidence>
<dbReference type="Pfam" id="PF02156">
    <property type="entry name" value="Glyco_hydro_26"/>
    <property type="match status" value="1"/>
</dbReference>
<keyword evidence="2 4" id="KW-0378">Hydrolase</keyword>
<evidence type="ECO:0000259" key="6">
    <source>
        <dbReference type="PROSITE" id="PS51764"/>
    </source>
</evidence>
<proteinExistence type="inferred from homology"/>
<evidence type="ECO:0000256" key="5">
    <source>
        <dbReference type="SAM" id="SignalP"/>
    </source>
</evidence>
<dbReference type="SUPFAM" id="SSF51445">
    <property type="entry name" value="(Trans)glycosidases"/>
    <property type="match status" value="1"/>
</dbReference>
<accession>A0ABN1ZQD5</accession>
<dbReference type="InterPro" id="IPR017853">
    <property type="entry name" value="GH"/>
</dbReference>
<organism evidence="7 8">
    <name type="scientific">Dactylosporangium maewongense</name>
    <dbReference type="NCBI Taxonomy" id="634393"/>
    <lineage>
        <taxon>Bacteria</taxon>
        <taxon>Bacillati</taxon>
        <taxon>Actinomycetota</taxon>
        <taxon>Actinomycetes</taxon>
        <taxon>Micromonosporales</taxon>
        <taxon>Micromonosporaceae</taxon>
        <taxon>Dactylosporangium</taxon>
    </lineage>
</organism>
<dbReference type="PANTHER" id="PTHR40079">
    <property type="entry name" value="MANNAN ENDO-1,4-BETA-MANNOSIDASE E-RELATED"/>
    <property type="match status" value="1"/>
</dbReference>
<keyword evidence="5" id="KW-0732">Signal</keyword>
<dbReference type="EMBL" id="BAAAQD010000001">
    <property type="protein sequence ID" value="GAA1502130.1"/>
    <property type="molecule type" value="Genomic_DNA"/>
</dbReference>
<evidence type="ECO:0000256" key="4">
    <source>
        <dbReference type="PROSITE-ProRule" id="PRU01100"/>
    </source>
</evidence>
<dbReference type="Gene3D" id="3.20.20.80">
    <property type="entry name" value="Glycosidases"/>
    <property type="match status" value="1"/>
</dbReference>
<dbReference type="InterPro" id="IPR022790">
    <property type="entry name" value="GH26_dom"/>
</dbReference>
<comment type="caution">
    <text evidence="7">The sequence shown here is derived from an EMBL/GenBank/DDBJ whole genome shotgun (WGS) entry which is preliminary data.</text>
</comment>
<evidence type="ECO:0000256" key="1">
    <source>
        <dbReference type="ARBA" id="ARBA00007754"/>
    </source>
</evidence>
<comment type="similarity">
    <text evidence="1 4">Belongs to the glycosyl hydrolase 26 family.</text>
</comment>
<reference evidence="7 8" key="1">
    <citation type="journal article" date="2019" name="Int. J. Syst. Evol. Microbiol.">
        <title>The Global Catalogue of Microorganisms (GCM) 10K type strain sequencing project: providing services to taxonomists for standard genome sequencing and annotation.</title>
        <authorList>
            <consortium name="The Broad Institute Genomics Platform"/>
            <consortium name="The Broad Institute Genome Sequencing Center for Infectious Disease"/>
            <person name="Wu L."/>
            <person name="Ma J."/>
        </authorList>
    </citation>
    <scope>NUCLEOTIDE SEQUENCE [LARGE SCALE GENOMIC DNA]</scope>
    <source>
        <strain evidence="7 8">JCM 15933</strain>
    </source>
</reference>
<dbReference type="PROSITE" id="PS51764">
    <property type="entry name" value="GH26"/>
    <property type="match status" value="1"/>
</dbReference>
<feature type="signal peptide" evidence="5">
    <location>
        <begin position="1"/>
        <end position="24"/>
    </location>
</feature>
<feature type="domain" description="GH26" evidence="6">
    <location>
        <begin position="9"/>
        <end position="318"/>
    </location>
</feature>
<name>A0ABN1ZQD5_9ACTN</name>
<evidence type="ECO:0000256" key="3">
    <source>
        <dbReference type="ARBA" id="ARBA00023295"/>
    </source>
</evidence>
<dbReference type="RefSeq" id="WP_344500533.1">
    <property type="nucleotide sequence ID" value="NZ_BAAAQD010000001.1"/>
</dbReference>
<feature type="chain" id="PRO_5045667623" description="GH26 domain-containing protein" evidence="5">
    <location>
        <begin position="25"/>
        <end position="343"/>
    </location>
</feature>